<dbReference type="PRINTS" id="PR01837">
    <property type="entry name" value="MGTCSAPBPROT"/>
</dbReference>
<proteinExistence type="inferred from homology"/>
<evidence type="ECO:0000256" key="7">
    <source>
        <dbReference type="RuleBase" id="RU365041"/>
    </source>
</evidence>
<evidence type="ECO:0000259" key="8">
    <source>
        <dbReference type="Pfam" id="PF02308"/>
    </source>
</evidence>
<dbReference type="InterPro" id="IPR003416">
    <property type="entry name" value="MgtC/SapB/SrpB/YhiD_fam"/>
</dbReference>
<protein>
    <recommendedName>
        <fullName evidence="7">Protein MgtC</fullName>
    </recommendedName>
</protein>
<keyword evidence="10" id="KW-1185">Reference proteome</keyword>
<dbReference type="InterPro" id="IPR049177">
    <property type="entry name" value="MgtC_SapB_SrpB_YhiD_N"/>
</dbReference>
<keyword evidence="3" id="KW-1003">Cell membrane</keyword>
<feature type="domain" description="MgtC/SapB/SrpB/YhiD N-terminal" evidence="8">
    <location>
        <begin position="7"/>
        <end position="71"/>
    </location>
</feature>
<comment type="caution">
    <text evidence="9">The sequence shown here is derived from an EMBL/GenBank/DDBJ whole genome shotgun (WGS) entry which is preliminary data.</text>
</comment>
<feature type="transmembrane region" description="Helical" evidence="7">
    <location>
        <begin position="12"/>
        <end position="29"/>
    </location>
</feature>
<feature type="transmembrane region" description="Helical" evidence="7">
    <location>
        <begin position="41"/>
        <end position="71"/>
    </location>
</feature>
<evidence type="ECO:0000256" key="3">
    <source>
        <dbReference type="ARBA" id="ARBA00022475"/>
    </source>
</evidence>
<keyword evidence="7" id="KW-0997">Cell inner membrane</keyword>
<reference evidence="9 10" key="1">
    <citation type="submission" date="2019-09" db="EMBL/GenBank/DDBJ databases">
        <title>YIM 132180 draft genome.</title>
        <authorList>
            <person name="Zhang K."/>
        </authorList>
    </citation>
    <scope>NUCLEOTIDE SEQUENCE [LARGE SCALE GENOMIC DNA]</scope>
    <source>
        <strain evidence="9 10">YIM 132180</strain>
    </source>
</reference>
<feature type="non-terminal residue" evidence="9">
    <location>
        <position position="72"/>
    </location>
</feature>
<gene>
    <name evidence="9" type="ORF">F6X38_22020</name>
</gene>
<keyword evidence="4 7" id="KW-0812">Transmembrane</keyword>
<dbReference type="Pfam" id="PF02308">
    <property type="entry name" value="MgtC"/>
    <property type="match status" value="1"/>
</dbReference>
<dbReference type="Proteomes" id="UP000432089">
    <property type="component" value="Unassembled WGS sequence"/>
</dbReference>
<dbReference type="PANTHER" id="PTHR33778:SF1">
    <property type="entry name" value="MAGNESIUM TRANSPORTER YHID-RELATED"/>
    <property type="match status" value="1"/>
</dbReference>
<keyword evidence="6 7" id="KW-0472">Membrane</keyword>
<evidence type="ECO:0000256" key="5">
    <source>
        <dbReference type="ARBA" id="ARBA00022989"/>
    </source>
</evidence>
<keyword evidence="5 7" id="KW-1133">Transmembrane helix</keyword>
<evidence type="ECO:0000256" key="4">
    <source>
        <dbReference type="ARBA" id="ARBA00022692"/>
    </source>
</evidence>
<name>A0A7V7TUF5_9HYPH</name>
<dbReference type="EMBL" id="VZDO01000025">
    <property type="protein sequence ID" value="KAB0676219.1"/>
    <property type="molecule type" value="Genomic_DNA"/>
</dbReference>
<comment type="similarity">
    <text evidence="2 7">Belongs to the MgtC/SapB family.</text>
</comment>
<sequence length="72" mass="6837">MNADAAGRVVQGVLSGVGFIGAGALLHGGSGQQVHGLATAASIWVSAAIGTAAALAVWPLIAGGVTLGLFVL</sequence>
<evidence type="ECO:0000313" key="9">
    <source>
        <dbReference type="EMBL" id="KAB0676219.1"/>
    </source>
</evidence>
<comment type="subcellular location">
    <subcellularLocation>
        <location evidence="7">Cell inner membrane</location>
        <topology evidence="7">Multi-pass membrane protein</topology>
    </subcellularLocation>
    <subcellularLocation>
        <location evidence="1">Cell membrane</location>
        <topology evidence="1">Multi-pass membrane protein</topology>
    </subcellularLocation>
</comment>
<organism evidence="9 10">
    <name type="scientific">Plantimonas leprariae</name>
    <dbReference type="NCBI Taxonomy" id="2615207"/>
    <lineage>
        <taxon>Bacteria</taxon>
        <taxon>Pseudomonadati</taxon>
        <taxon>Pseudomonadota</taxon>
        <taxon>Alphaproteobacteria</taxon>
        <taxon>Hyphomicrobiales</taxon>
        <taxon>Aurantimonadaceae</taxon>
        <taxon>Plantimonas</taxon>
    </lineage>
</organism>
<accession>A0A7V7TUF5</accession>
<dbReference type="PANTHER" id="PTHR33778">
    <property type="entry name" value="PROTEIN MGTC"/>
    <property type="match status" value="1"/>
</dbReference>
<dbReference type="GO" id="GO:0005886">
    <property type="term" value="C:plasma membrane"/>
    <property type="evidence" value="ECO:0007669"/>
    <property type="project" value="UniProtKB-SubCell"/>
</dbReference>
<comment type="caution">
    <text evidence="7">Lacks conserved residue(s) required for the propagation of feature annotation.</text>
</comment>
<evidence type="ECO:0000256" key="6">
    <source>
        <dbReference type="ARBA" id="ARBA00023136"/>
    </source>
</evidence>
<evidence type="ECO:0000256" key="2">
    <source>
        <dbReference type="ARBA" id="ARBA00009298"/>
    </source>
</evidence>
<evidence type="ECO:0000313" key="10">
    <source>
        <dbReference type="Proteomes" id="UP000432089"/>
    </source>
</evidence>
<dbReference type="RefSeq" id="WP_202618057.1">
    <property type="nucleotide sequence ID" value="NZ_VZDO01000025.1"/>
</dbReference>
<dbReference type="AlphaFoldDB" id="A0A7V7TUF5"/>
<evidence type="ECO:0000256" key="1">
    <source>
        <dbReference type="ARBA" id="ARBA00004651"/>
    </source>
</evidence>